<dbReference type="GO" id="GO:0019213">
    <property type="term" value="F:deacetylase activity"/>
    <property type="evidence" value="ECO:0007669"/>
    <property type="project" value="TreeGrafter"/>
</dbReference>
<dbReference type="Pfam" id="PF04794">
    <property type="entry name" value="YdjC"/>
    <property type="match status" value="1"/>
</dbReference>
<keyword evidence="5" id="KW-0119">Carbohydrate metabolism</keyword>
<evidence type="ECO:0000256" key="5">
    <source>
        <dbReference type="ARBA" id="ARBA00023277"/>
    </source>
</evidence>
<dbReference type="GO" id="GO:0046872">
    <property type="term" value="F:metal ion binding"/>
    <property type="evidence" value="ECO:0007669"/>
    <property type="project" value="UniProtKB-KW"/>
</dbReference>
<dbReference type="SUPFAM" id="SSF88713">
    <property type="entry name" value="Glycoside hydrolase/deacetylase"/>
    <property type="match status" value="1"/>
</dbReference>
<dbReference type="GO" id="GO:0016787">
    <property type="term" value="F:hydrolase activity"/>
    <property type="evidence" value="ECO:0007669"/>
    <property type="project" value="UniProtKB-KW"/>
</dbReference>
<organism evidence="6 7">
    <name type="scientific">Arenibacter palladensis</name>
    <dbReference type="NCBI Taxonomy" id="237373"/>
    <lineage>
        <taxon>Bacteria</taxon>
        <taxon>Pseudomonadati</taxon>
        <taxon>Bacteroidota</taxon>
        <taxon>Flavobacteriia</taxon>
        <taxon>Flavobacteriales</taxon>
        <taxon>Flavobacteriaceae</taxon>
        <taxon>Arenibacter</taxon>
    </lineage>
</organism>
<evidence type="ECO:0000256" key="1">
    <source>
        <dbReference type="ARBA" id="ARBA00001946"/>
    </source>
</evidence>
<dbReference type="AlphaFoldDB" id="A0A1M4YUQ9"/>
<keyword evidence="4" id="KW-0460">Magnesium</keyword>
<evidence type="ECO:0000256" key="4">
    <source>
        <dbReference type="ARBA" id="ARBA00022842"/>
    </source>
</evidence>
<proteinExistence type="predicted"/>
<comment type="cofactor">
    <cofactor evidence="1">
        <name>Mg(2+)</name>
        <dbReference type="ChEBI" id="CHEBI:18420"/>
    </cofactor>
</comment>
<evidence type="ECO:0000313" key="6">
    <source>
        <dbReference type="EMBL" id="SHF09554.1"/>
    </source>
</evidence>
<gene>
    <name evidence="6" type="ORF">SAMN03080594_102583</name>
</gene>
<dbReference type="PANTHER" id="PTHR31609">
    <property type="entry name" value="YDJC DEACETYLASE FAMILY MEMBER"/>
    <property type="match status" value="1"/>
</dbReference>
<dbReference type="OrthoDB" id="9774177at2"/>
<dbReference type="EMBL" id="FQUX01000002">
    <property type="protein sequence ID" value="SHF09554.1"/>
    <property type="molecule type" value="Genomic_DNA"/>
</dbReference>
<accession>A0A1M4YUQ9</accession>
<dbReference type="RefSeq" id="WP_072861394.1">
    <property type="nucleotide sequence ID" value="NZ_FQUX01000002.1"/>
</dbReference>
<sequence length="288" mass="33075">MAKYYDLERLGYSKNDILLMVHADDAGLSCSENAATIEALETGIVNSYSIMVPCPWFLDMANYAKHHPQYDCGIHLTLTSEWKQYKFGPVLPYSEVPSLVDKEGFFHAKRELVKKFAKPQEVKKELKAQIDRALAYGINPTHLDSHMYTLGLTKELLSVYRELGKEYQLPIFLSDQLLREVGNPHSLQEGDNIVNAVHLGNFKAMESIGLDELYTQQINNLKAGFNVILIHTAFDNMEMKQVCVDHPNFGSQWRQMDFDFFTDPNTAKLLKERNIKPITWREIQKITL</sequence>
<dbReference type="InterPro" id="IPR011330">
    <property type="entry name" value="Glyco_hydro/deAcase_b/a-brl"/>
</dbReference>
<evidence type="ECO:0000256" key="2">
    <source>
        <dbReference type="ARBA" id="ARBA00022723"/>
    </source>
</evidence>
<dbReference type="PANTHER" id="PTHR31609:SF1">
    <property type="entry name" value="CARBOHYDRATE DEACETYLASE"/>
    <property type="match status" value="1"/>
</dbReference>
<dbReference type="CDD" id="cd10802">
    <property type="entry name" value="YdjC_TTHB029_like"/>
    <property type="match status" value="1"/>
</dbReference>
<dbReference type="Proteomes" id="UP000184406">
    <property type="component" value="Unassembled WGS sequence"/>
</dbReference>
<protein>
    <recommendedName>
        <fullName evidence="8">YdjC-like protein</fullName>
    </recommendedName>
</protein>
<evidence type="ECO:0000313" key="7">
    <source>
        <dbReference type="Proteomes" id="UP000184406"/>
    </source>
</evidence>
<evidence type="ECO:0008006" key="8">
    <source>
        <dbReference type="Google" id="ProtNLM"/>
    </source>
</evidence>
<dbReference type="Gene3D" id="3.20.20.370">
    <property type="entry name" value="Glycoside hydrolase/deacetylase"/>
    <property type="match status" value="1"/>
</dbReference>
<reference evidence="7" key="1">
    <citation type="submission" date="2016-11" db="EMBL/GenBank/DDBJ databases">
        <authorList>
            <person name="Varghese N."/>
            <person name="Submissions S."/>
        </authorList>
    </citation>
    <scope>NUCLEOTIDE SEQUENCE [LARGE SCALE GENOMIC DNA]</scope>
    <source>
        <strain evidence="7">DSM 17539</strain>
    </source>
</reference>
<dbReference type="InterPro" id="IPR006879">
    <property type="entry name" value="YdjC-like"/>
</dbReference>
<evidence type="ECO:0000256" key="3">
    <source>
        <dbReference type="ARBA" id="ARBA00022801"/>
    </source>
</evidence>
<name>A0A1M4YUQ9_9FLAO</name>
<keyword evidence="3" id="KW-0378">Hydrolase</keyword>
<dbReference type="GO" id="GO:0005975">
    <property type="term" value="P:carbohydrate metabolic process"/>
    <property type="evidence" value="ECO:0007669"/>
    <property type="project" value="InterPro"/>
</dbReference>
<keyword evidence="7" id="KW-1185">Reference proteome</keyword>
<keyword evidence="2" id="KW-0479">Metal-binding</keyword>